<evidence type="ECO:0000256" key="2">
    <source>
        <dbReference type="ARBA" id="ARBA00007400"/>
    </source>
</evidence>
<feature type="transmembrane region" description="Helical" evidence="3">
    <location>
        <begin position="207"/>
        <end position="227"/>
    </location>
</feature>
<dbReference type="EMBL" id="MYFO01000041">
    <property type="protein sequence ID" value="TFE83912.1"/>
    <property type="molecule type" value="Genomic_DNA"/>
</dbReference>
<evidence type="ECO:0000313" key="5">
    <source>
        <dbReference type="EMBL" id="TFE83912.1"/>
    </source>
</evidence>
<dbReference type="PANTHER" id="PTHR23028:SF53">
    <property type="entry name" value="ACYL_TRANSF_3 DOMAIN-CONTAINING PROTEIN"/>
    <property type="match status" value="1"/>
</dbReference>
<feature type="transmembrane region" description="Helical" evidence="3">
    <location>
        <begin position="278"/>
        <end position="295"/>
    </location>
</feature>
<accession>A0A4Y8PTS9</accession>
<feature type="domain" description="Acyltransferase 3" evidence="4">
    <location>
        <begin position="13"/>
        <end position="360"/>
    </location>
</feature>
<feature type="transmembrane region" description="Helical" evidence="3">
    <location>
        <begin position="97"/>
        <end position="115"/>
    </location>
</feature>
<gene>
    <name evidence="5" type="ORF">B5M42_21670</name>
</gene>
<evidence type="ECO:0000256" key="1">
    <source>
        <dbReference type="ARBA" id="ARBA00004370"/>
    </source>
</evidence>
<dbReference type="GO" id="GO:0009103">
    <property type="term" value="P:lipopolysaccharide biosynthetic process"/>
    <property type="evidence" value="ECO:0007669"/>
    <property type="project" value="TreeGrafter"/>
</dbReference>
<dbReference type="OrthoDB" id="9796461at2"/>
<proteinExistence type="inferred from homology"/>
<evidence type="ECO:0000259" key="4">
    <source>
        <dbReference type="Pfam" id="PF01757"/>
    </source>
</evidence>
<dbReference type="RefSeq" id="WP_134756682.1">
    <property type="nucleotide sequence ID" value="NZ_MYFO02000003.1"/>
</dbReference>
<keyword evidence="3" id="KW-0812">Transmembrane</keyword>
<feature type="transmembrane region" description="Helical" evidence="3">
    <location>
        <begin position="53"/>
        <end position="77"/>
    </location>
</feature>
<keyword evidence="6" id="KW-1185">Reference proteome</keyword>
<dbReference type="GO" id="GO:0016747">
    <property type="term" value="F:acyltransferase activity, transferring groups other than amino-acyl groups"/>
    <property type="evidence" value="ECO:0007669"/>
    <property type="project" value="InterPro"/>
</dbReference>
<feature type="transmembrane region" description="Helical" evidence="3">
    <location>
        <begin position="21"/>
        <end position="41"/>
    </location>
</feature>
<dbReference type="Pfam" id="PF01757">
    <property type="entry name" value="Acyl_transf_3"/>
    <property type="match status" value="1"/>
</dbReference>
<feature type="transmembrane region" description="Helical" evidence="3">
    <location>
        <begin position="307"/>
        <end position="325"/>
    </location>
</feature>
<dbReference type="InterPro" id="IPR050879">
    <property type="entry name" value="Acyltransferase_3"/>
</dbReference>
<dbReference type="InterPro" id="IPR002656">
    <property type="entry name" value="Acyl_transf_3_dom"/>
</dbReference>
<dbReference type="Proteomes" id="UP000298246">
    <property type="component" value="Unassembled WGS sequence"/>
</dbReference>
<sequence length="408" mass="46523">MANRNDKHPLHVDSMDGLRGLAILLVMLFHVWELSWLHHGFPLFGYAVNLDFIPIAGTLGVELFFFISAFCLFAPAVNAHLEGKPQKPLRHYVYRRAIKILPSYWLMMLVMLLLVPHDFPAGQGFKHIATHLLFVHNWFHDTKNSIVGVFWSLGVEVQFYVLFPLAAWAFLRKPLLTYAGLCLIAAGYRYGVERYKFDDLLFYLNELPGYLDVFANGMLAAYALVWAVKKLPHLRRLQAWMTAAAALAAVVLLYMFQWLYDIRYDVNGVAVWQSHNRFFLGVLLTVIALGSHFAWKRWTGIVANPFFVFLSVISYNLYLWHQWIARELVKLGFPASRIADPHQDTVWQLSFTALSLGTAIAVAALITYAFERPLLKYGVRGALIKLGQKTGRWRGGGVQQPKPGAREV</sequence>
<keyword evidence="3" id="KW-0472">Membrane</keyword>
<protein>
    <recommendedName>
        <fullName evidence="4">Acyltransferase 3 domain-containing protein</fullName>
    </recommendedName>
</protein>
<name>A0A4Y8PTS9_9BACL</name>
<feature type="transmembrane region" description="Helical" evidence="3">
    <location>
        <begin position="175"/>
        <end position="192"/>
    </location>
</feature>
<feature type="transmembrane region" description="Helical" evidence="3">
    <location>
        <begin position="146"/>
        <end position="168"/>
    </location>
</feature>
<comment type="subcellular location">
    <subcellularLocation>
        <location evidence="1">Membrane</location>
    </subcellularLocation>
</comment>
<evidence type="ECO:0000256" key="3">
    <source>
        <dbReference type="SAM" id="Phobius"/>
    </source>
</evidence>
<keyword evidence="3" id="KW-1133">Transmembrane helix</keyword>
<dbReference type="AlphaFoldDB" id="A0A4Y8PTS9"/>
<organism evidence="5 6">
    <name type="scientific">Paenibacillus athensensis</name>
    <dbReference type="NCBI Taxonomy" id="1967502"/>
    <lineage>
        <taxon>Bacteria</taxon>
        <taxon>Bacillati</taxon>
        <taxon>Bacillota</taxon>
        <taxon>Bacilli</taxon>
        <taxon>Bacillales</taxon>
        <taxon>Paenibacillaceae</taxon>
        <taxon>Paenibacillus</taxon>
    </lineage>
</organism>
<comment type="similarity">
    <text evidence="2">Belongs to the acyltransferase 3 family.</text>
</comment>
<dbReference type="PANTHER" id="PTHR23028">
    <property type="entry name" value="ACETYLTRANSFERASE"/>
    <property type="match status" value="1"/>
</dbReference>
<comment type="caution">
    <text evidence="5">The sequence shown here is derived from an EMBL/GenBank/DDBJ whole genome shotgun (WGS) entry which is preliminary data.</text>
</comment>
<evidence type="ECO:0000313" key="6">
    <source>
        <dbReference type="Proteomes" id="UP000298246"/>
    </source>
</evidence>
<reference evidence="5 6" key="1">
    <citation type="submission" date="2017-03" db="EMBL/GenBank/DDBJ databases">
        <title>Isolation of Levoglucosan Utilizing Bacteria.</title>
        <authorList>
            <person name="Arya A.S."/>
        </authorList>
    </citation>
    <scope>NUCLEOTIDE SEQUENCE [LARGE SCALE GENOMIC DNA]</scope>
    <source>
        <strain evidence="5 6">MEC069</strain>
    </source>
</reference>
<dbReference type="GO" id="GO:0016020">
    <property type="term" value="C:membrane"/>
    <property type="evidence" value="ECO:0007669"/>
    <property type="project" value="TreeGrafter"/>
</dbReference>
<feature type="transmembrane region" description="Helical" evidence="3">
    <location>
        <begin position="345"/>
        <end position="370"/>
    </location>
</feature>
<feature type="transmembrane region" description="Helical" evidence="3">
    <location>
        <begin position="239"/>
        <end position="258"/>
    </location>
</feature>